<evidence type="ECO:0000313" key="4">
    <source>
        <dbReference type="EMBL" id="GMI52379.1"/>
    </source>
</evidence>
<evidence type="ECO:0008006" key="6">
    <source>
        <dbReference type="Google" id="ProtNLM"/>
    </source>
</evidence>
<reference evidence="4 5" key="1">
    <citation type="journal article" date="2023" name="Commun. Biol.">
        <title>Genome analysis of Parmales, the sister group of diatoms, reveals the evolutionary specialization of diatoms from phago-mixotrophs to photoautotrophs.</title>
        <authorList>
            <person name="Ban H."/>
            <person name="Sato S."/>
            <person name="Yoshikawa S."/>
            <person name="Yamada K."/>
            <person name="Nakamura Y."/>
            <person name="Ichinomiya M."/>
            <person name="Sato N."/>
            <person name="Blanc-Mathieu R."/>
            <person name="Endo H."/>
            <person name="Kuwata A."/>
            <person name="Ogata H."/>
        </authorList>
    </citation>
    <scope>NUCLEOTIDE SEQUENCE [LARGE SCALE GENOMIC DNA]</scope>
</reference>
<evidence type="ECO:0000256" key="1">
    <source>
        <dbReference type="SAM" id="Coils"/>
    </source>
</evidence>
<keyword evidence="1" id="KW-0175">Coiled coil</keyword>
<dbReference type="EMBL" id="BRYB01006589">
    <property type="protein sequence ID" value="GMI52379.1"/>
    <property type="molecule type" value="Genomic_DNA"/>
</dbReference>
<keyword evidence="3" id="KW-0812">Transmembrane</keyword>
<keyword evidence="5" id="KW-1185">Reference proteome</keyword>
<gene>
    <name evidence="4" type="ORF">TeGR_g3481</name>
</gene>
<comment type="caution">
    <text evidence="4">The sequence shown here is derived from an EMBL/GenBank/DDBJ whole genome shotgun (WGS) entry which is preliminary data.</text>
</comment>
<accession>A0ABQ6N9Y9</accession>
<evidence type="ECO:0000256" key="2">
    <source>
        <dbReference type="SAM" id="MobiDB-lite"/>
    </source>
</evidence>
<evidence type="ECO:0000313" key="5">
    <source>
        <dbReference type="Proteomes" id="UP001165060"/>
    </source>
</evidence>
<proteinExistence type="predicted"/>
<feature type="coiled-coil region" evidence="1">
    <location>
        <begin position="104"/>
        <end position="131"/>
    </location>
</feature>
<dbReference type="Proteomes" id="UP001165060">
    <property type="component" value="Unassembled WGS sequence"/>
</dbReference>
<keyword evidence="3" id="KW-0472">Membrane</keyword>
<sequence length="1458" mass="165598">MEQERKQKLSLRIVQQIVSGCLALHLSMWKDFITTRRKQKTIVSRFLNRLKNSSLISVLNQWKDHTATRKRMRALCYRLFGSRQNKMLGRAFASWHRNLNTMTGTEAALRIKELEKSNAQLESELASLKAIQELTDSRLSDAQRRKKELGLSTAHSLIANWKNKSLHSTFAAWKTFASDSARGKAITRRFLTRWNNQQFFAAFSLILNAGLVKVLLAWTEFAKQRKRYKLIVGRFQRRIALSTLFKGFRGFLAFVDERRKMRNFAKKWFVRQENQAILQAWNKWTKVVHLLARYERQMEIDNMRRQVEELNQMATDTTTAAESQIKKARAQGEKAAKNMFMLKLKGWLSACFVAWKDDASHSVRTRKRLKLIFGKLQNAQLAAAFTTWYKKIASNTRNMLGEYVTEAERMEKELMRLSDIAHRNKQVKIRKVLNRLSTKDVLFAFEYWRDAAAEEIRHEMLVKKYATRLVNAGLVRLLTTWRQFAREQIRERYIISKFSARMSHACSGKAFFTWVGWTKEVKVHRTIITRFQKRMRNLSGMRALNRRFRELARRIFSRLNNDGLFKGFATWSANVAQQKKDDYVIALFAKRWKNITVFKVFKGWCDYEEEVRFENEPAVVMDDLRQEQVRLREKFDKTKQNKRSQLEAAGASQKQIEEAMQALDEEFVQEAQVLLSSEQKQQQFRLGERLNARKDARRAELEALGASPSTISAEMKKLDDVFAEEELELLSGQTPQQQQARLKERLDARKETRRAELEASGASEGEIARALKELDEELEEESASVLRFQSSAKNSADALDALEGEAARQRKPSRAFVDEQAAFVMTSSGGTNKHTRHKIRAQSSLGDDLRPDNNQSVKSGVTMLANDIAMRASPSSESWSPPIVASWGMSAADQNQLETQKFNAKKVLNRSRFAKMHVKEEEMKRADRYLITQHLKATMKDMRNVDSIKRLMKSIFFNRGFDGLEKAFKVFVLGTAMVKQERLGKITHIVDFGRRMLHMVLQKAFSKFKLSSFMCKAESQQLEYAAATKKRLQVQANQMSKAREESMRVGRNVLNKLTQSRRQNIMELAFDALKNARSMRLKAVNLVKRWIMKTHNGSVMWAFQNWKSKSNAAAAYASRAAFHNAADSENRARLGFILNRFWDKKDVGQFGVKGNERNDCRRAFLRWKHDLVREQKRLVVYDEVDFATKMCGKLLGDVAELGTALDYNDEAYRKVKACIDDVCNLGGPGGGLGEWLLGGVEEKKADEDEDDEEPNFVGGCLVMVEQESDGKNFLVHVDGEIRRVPSRCGFLGEVMEDGGFACSSAVMKDARYDGLVDEVVLSACGRKVQPVERNAVDRWQTLAMKPSAMMSRTTGRKTTSGDVRSSRAGSVVVGVMGQIPGFSGHAAVGSGRAAVVPDVGMMVLPVGAGGKLVGAVVAVGKEGLLNEGVARRLGLIGCSVAGAAIRAGAASDGGGEGV</sequence>
<feature type="coiled-coil region" evidence="1">
    <location>
        <begin position="621"/>
        <end position="666"/>
    </location>
</feature>
<feature type="transmembrane region" description="Helical" evidence="3">
    <location>
        <begin position="199"/>
        <end position="218"/>
    </location>
</feature>
<keyword evidence="3" id="KW-1133">Transmembrane helix</keyword>
<organism evidence="4 5">
    <name type="scientific">Tetraparma gracilis</name>
    <dbReference type="NCBI Taxonomy" id="2962635"/>
    <lineage>
        <taxon>Eukaryota</taxon>
        <taxon>Sar</taxon>
        <taxon>Stramenopiles</taxon>
        <taxon>Ochrophyta</taxon>
        <taxon>Bolidophyceae</taxon>
        <taxon>Parmales</taxon>
        <taxon>Triparmaceae</taxon>
        <taxon>Tetraparma</taxon>
    </lineage>
</organism>
<feature type="region of interest" description="Disordered" evidence="2">
    <location>
        <begin position="827"/>
        <end position="853"/>
    </location>
</feature>
<name>A0ABQ6N9Y9_9STRA</name>
<evidence type="ECO:0000256" key="3">
    <source>
        <dbReference type="SAM" id="Phobius"/>
    </source>
</evidence>
<protein>
    <recommendedName>
        <fullName evidence="6">Sfi1 spindle body domain-containing protein</fullName>
    </recommendedName>
</protein>